<dbReference type="Gene3D" id="3.30.460.10">
    <property type="entry name" value="Beta Polymerase, domain 2"/>
    <property type="match status" value="1"/>
</dbReference>
<comment type="subcellular location">
    <subcellularLocation>
        <location evidence="2">Cytoplasm</location>
    </subcellularLocation>
</comment>
<dbReference type="NCBIfam" id="TIGR00090">
    <property type="entry name" value="rsfS_iojap_ybeB"/>
    <property type="match status" value="1"/>
</dbReference>
<reference evidence="3 4" key="1">
    <citation type="submission" date="2019-10" db="EMBL/GenBank/DDBJ databases">
        <title>Cardiobacteriales fam. a chemoheterotrophic member of the order Cardiobacteriales, and proposal of Cardiobacteriales fam. nov.</title>
        <authorList>
            <person name="Wang C."/>
        </authorList>
    </citation>
    <scope>NUCLEOTIDE SEQUENCE [LARGE SCALE GENOMIC DNA]</scope>
    <source>
        <strain evidence="3 4">ML27</strain>
    </source>
</reference>
<gene>
    <name evidence="2 3" type="primary">rsfS</name>
    <name evidence="3" type="ORF">GCU85_07330</name>
</gene>
<dbReference type="InterPro" id="IPR043519">
    <property type="entry name" value="NT_sf"/>
</dbReference>
<comment type="caution">
    <text evidence="3">The sequence shown here is derived from an EMBL/GenBank/DDBJ whole genome shotgun (WGS) entry which is preliminary data.</text>
</comment>
<comment type="subunit">
    <text evidence="2">Interacts with ribosomal protein uL14 (rplN).</text>
</comment>
<evidence type="ECO:0000256" key="1">
    <source>
        <dbReference type="ARBA" id="ARBA00010574"/>
    </source>
</evidence>
<accession>A0A6N7EYA8</accession>
<dbReference type="GO" id="GO:0005737">
    <property type="term" value="C:cytoplasm"/>
    <property type="evidence" value="ECO:0007669"/>
    <property type="project" value="UniProtKB-SubCell"/>
</dbReference>
<dbReference type="SUPFAM" id="SSF81301">
    <property type="entry name" value="Nucleotidyltransferase"/>
    <property type="match status" value="1"/>
</dbReference>
<dbReference type="FunCoup" id="A0A6N7EYA8">
    <property type="interactions" value="417"/>
</dbReference>
<keyword evidence="2" id="KW-0963">Cytoplasm</keyword>
<dbReference type="InParanoid" id="A0A6N7EYA8"/>
<keyword evidence="2" id="KW-0678">Repressor</keyword>
<evidence type="ECO:0000256" key="2">
    <source>
        <dbReference type="HAMAP-Rule" id="MF_01477"/>
    </source>
</evidence>
<dbReference type="InterPro" id="IPR004394">
    <property type="entry name" value="Iojap/RsfS/C7orf30"/>
</dbReference>
<dbReference type="PANTHER" id="PTHR21043">
    <property type="entry name" value="IOJAP SUPERFAMILY ORTHOLOG"/>
    <property type="match status" value="1"/>
</dbReference>
<dbReference type="Pfam" id="PF02410">
    <property type="entry name" value="RsfS"/>
    <property type="match status" value="1"/>
</dbReference>
<dbReference type="GO" id="GO:0043023">
    <property type="term" value="F:ribosomal large subunit binding"/>
    <property type="evidence" value="ECO:0007669"/>
    <property type="project" value="TreeGrafter"/>
</dbReference>
<evidence type="ECO:0000313" key="3">
    <source>
        <dbReference type="EMBL" id="MPV86540.1"/>
    </source>
</evidence>
<comment type="function">
    <text evidence="2">Functions as a ribosomal silencing factor. Interacts with ribosomal protein uL14 (rplN), blocking formation of intersubunit bridge B8. Prevents association of the 30S and 50S ribosomal subunits and the formation of functional ribosomes, thus repressing translation.</text>
</comment>
<dbReference type="AlphaFoldDB" id="A0A6N7EYA8"/>
<dbReference type="GO" id="GO:0090071">
    <property type="term" value="P:negative regulation of ribosome biogenesis"/>
    <property type="evidence" value="ECO:0007669"/>
    <property type="project" value="UniProtKB-UniRule"/>
</dbReference>
<evidence type="ECO:0000313" key="4">
    <source>
        <dbReference type="Proteomes" id="UP000471298"/>
    </source>
</evidence>
<sequence length="115" mass="12656">MSPDALKDLALTALETLKAQDVTVLDVRNKASFADYMIVASGTSDRHLKAMADQVHIDAKKAGSPPLSTEGQDSRNWILVDLGDVIVHLMKPETRALYELEKLWSIGPNRSHEST</sequence>
<dbReference type="EMBL" id="WHNW01000008">
    <property type="protein sequence ID" value="MPV86540.1"/>
    <property type="molecule type" value="Genomic_DNA"/>
</dbReference>
<organism evidence="3 4">
    <name type="scientific">Ostreibacterium oceani</name>
    <dbReference type="NCBI Taxonomy" id="2654998"/>
    <lineage>
        <taxon>Bacteria</taxon>
        <taxon>Pseudomonadati</taxon>
        <taxon>Pseudomonadota</taxon>
        <taxon>Gammaproteobacteria</taxon>
        <taxon>Cardiobacteriales</taxon>
        <taxon>Ostreibacteriaceae</taxon>
        <taxon>Ostreibacterium</taxon>
    </lineage>
</organism>
<proteinExistence type="inferred from homology"/>
<keyword evidence="2" id="KW-0810">Translation regulation</keyword>
<comment type="similarity">
    <text evidence="1 2">Belongs to the Iojap/RsfS family.</text>
</comment>
<dbReference type="GO" id="GO:0042256">
    <property type="term" value="P:cytosolic ribosome assembly"/>
    <property type="evidence" value="ECO:0007669"/>
    <property type="project" value="UniProtKB-UniRule"/>
</dbReference>
<dbReference type="PANTHER" id="PTHR21043:SF0">
    <property type="entry name" value="MITOCHONDRIAL ASSEMBLY OF RIBOSOMAL LARGE SUBUNIT PROTEIN 1"/>
    <property type="match status" value="1"/>
</dbReference>
<keyword evidence="4" id="KW-1185">Reference proteome</keyword>
<dbReference type="GO" id="GO:0017148">
    <property type="term" value="P:negative regulation of translation"/>
    <property type="evidence" value="ECO:0007669"/>
    <property type="project" value="UniProtKB-UniRule"/>
</dbReference>
<protein>
    <recommendedName>
        <fullName evidence="2">Ribosomal silencing factor RsfS</fullName>
    </recommendedName>
</protein>
<dbReference type="HAMAP" id="MF_01477">
    <property type="entry name" value="Iojap_RsfS"/>
    <property type="match status" value="1"/>
</dbReference>
<name>A0A6N7EYA8_9GAMM</name>
<dbReference type="Proteomes" id="UP000471298">
    <property type="component" value="Unassembled WGS sequence"/>
</dbReference>